<keyword evidence="10 15" id="KW-0238">DNA-binding</keyword>
<feature type="domain" description="UvrD-like helicase ATP-binding" evidence="17">
    <location>
        <begin position="1"/>
        <end position="478"/>
    </location>
</feature>
<evidence type="ECO:0000256" key="11">
    <source>
        <dbReference type="ARBA" id="ARBA00023204"/>
    </source>
</evidence>
<dbReference type="GO" id="GO:0008854">
    <property type="term" value="F:exodeoxyribonuclease V activity"/>
    <property type="evidence" value="ECO:0007669"/>
    <property type="project" value="UniProtKB-EC"/>
</dbReference>
<evidence type="ECO:0000256" key="1">
    <source>
        <dbReference type="ARBA" id="ARBA00022722"/>
    </source>
</evidence>
<keyword evidence="6 15" id="KW-0347">Helicase</keyword>
<dbReference type="EMBL" id="SMRS01000003">
    <property type="protein sequence ID" value="KAA0875293.1"/>
    <property type="molecule type" value="Genomic_DNA"/>
</dbReference>
<evidence type="ECO:0000256" key="4">
    <source>
        <dbReference type="ARBA" id="ARBA00022763"/>
    </source>
</evidence>
<reference evidence="19 20" key="1">
    <citation type="submission" date="2019-03" db="EMBL/GenBank/DDBJ databases">
        <title>Nitrincola sp. nov. isolated from an Indian soda lake.</title>
        <authorList>
            <person name="Joshi A."/>
            <person name="Thite S.V."/>
            <person name="Joseph N."/>
            <person name="Dhotre D."/>
            <person name="Moorthy M."/>
            <person name="Shouche Y.S."/>
        </authorList>
    </citation>
    <scope>NUCLEOTIDE SEQUENCE [LARGE SCALE GENOMIC DNA]</scope>
    <source>
        <strain evidence="19 20">MEB193</strain>
    </source>
</reference>
<comment type="domain">
    <text evidence="15">The C-terminal domain has nuclease activity and interacts with RecD. It interacts with RecA, facilitating its loading onto ssDNA.</text>
</comment>
<comment type="catalytic activity">
    <reaction evidence="15">
        <text>Exonucleolytic cleavage (in the presence of ATP) in either 5'- to 3'- or 3'- to 5'-direction to yield 5'-phosphooligonucleotides.</text>
        <dbReference type="EC" id="3.1.11.5"/>
    </reaction>
</comment>
<dbReference type="Proteomes" id="UP000325302">
    <property type="component" value="Unassembled WGS sequence"/>
</dbReference>
<dbReference type="InterPro" id="IPR000212">
    <property type="entry name" value="DNA_helicase_UvrD/REP"/>
</dbReference>
<dbReference type="GO" id="GO:0005524">
    <property type="term" value="F:ATP binding"/>
    <property type="evidence" value="ECO:0007669"/>
    <property type="project" value="UniProtKB-UniRule"/>
</dbReference>
<comment type="cofactor">
    <cofactor evidence="15">
        <name>Mg(2+)</name>
        <dbReference type="ChEBI" id="CHEBI:18420"/>
    </cofactor>
    <text evidence="15">Binds 1 Mg(2+) ion per subunit.</text>
</comment>
<dbReference type="GO" id="GO:0000724">
    <property type="term" value="P:double-strand break repair via homologous recombination"/>
    <property type="evidence" value="ECO:0007669"/>
    <property type="project" value="UniProtKB-UniRule"/>
</dbReference>
<dbReference type="Gene3D" id="3.40.50.300">
    <property type="entry name" value="P-loop containing nucleotide triphosphate hydrolases"/>
    <property type="match status" value="2"/>
</dbReference>
<dbReference type="CDD" id="cd22352">
    <property type="entry name" value="RecB_C-like"/>
    <property type="match status" value="1"/>
</dbReference>
<dbReference type="RefSeq" id="WP_149390301.1">
    <property type="nucleotide sequence ID" value="NZ_SMRS01000003.1"/>
</dbReference>
<evidence type="ECO:0000256" key="15">
    <source>
        <dbReference type="HAMAP-Rule" id="MF_01485"/>
    </source>
</evidence>
<organism evidence="19 20">
    <name type="scientific">Nitrincola tapanii</name>
    <dbReference type="NCBI Taxonomy" id="1708751"/>
    <lineage>
        <taxon>Bacteria</taxon>
        <taxon>Pseudomonadati</taxon>
        <taxon>Pseudomonadota</taxon>
        <taxon>Gammaproteobacteria</taxon>
        <taxon>Oceanospirillales</taxon>
        <taxon>Oceanospirillaceae</taxon>
        <taxon>Nitrincola</taxon>
    </lineage>
</organism>
<keyword evidence="1 15" id="KW-0540">Nuclease</keyword>
<comment type="subunit">
    <text evidence="15">Heterotrimer of RecB, RecC and RecD. All subunits contribute to DNA-binding. Interacts with RecA.</text>
</comment>
<keyword evidence="5 15" id="KW-0378">Hydrolase</keyword>
<feature type="binding site" evidence="15">
    <location>
        <position position="1166"/>
    </location>
    <ligand>
        <name>Mg(2+)</name>
        <dbReference type="ChEBI" id="CHEBI:18420"/>
    </ligand>
</feature>
<feature type="binding site" evidence="15">
    <location>
        <position position="1033"/>
    </location>
    <ligand>
        <name>Mg(2+)</name>
        <dbReference type="ChEBI" id="CHEBI:18420"/>
    </ligand>
</feature>
<dbReference type="EC" id="5.6.2.4" evidence="15"/>
<sequence>MNANPLVLNQFPLHASQLIEASAGTGKTFTIALLYTRLILQHGGEAAFVRPLSPDEILVVTFTEAATQELKERIRARLVEAAACFRVTIEDAPAAGDNPLLQLRDDFPPERWPACARLLSLAAQSMDQAAISTIHGWCYRMLREHAFDSGSLFTPSLLTDPSEQLAALIRDYWRIHFYPLQPAQAALVQSIFKDPDQLLQALKPFLNWPDAELTLADQPFVIPEQLDSILAEASQALTQLAQAQQTARQCWAEDIDTLEALLWEYRPALNKTSYREAKEEETFAQLLQELRRWAEEGEAPQGKLERFAQGQWKLSGGKKAPQAPEHPAFTALAHWHALNQTLAEQDLSPWLLAHASRWLQTALGHQLQKQAELRFDDLLLQLDQALTSEQGDALAAQIRQSFPVALIDEFQDTDPVQYRIFQRIYAQAHADQPSAWIMIGDPKQAIYSFRGADIHTYLAARQATQGRHYNLDTNYRSSLALVRAVNYVFTQAEAYPRGAFRFQTEEHNPLPFLEVKAQGRAAELFLSGQAATALNLWHLEGEDAETPINTQTYRDEMAERCASQICEWLNAPEHCGFQEGEAWRALQPKDLAILVRGHGEAQVIRDALQARGLASVYLSDRDSIFAAQEAQDILIWLQACADPADDLRLRRALATPSMHRTLAELDALQNDEWHWEQETEAFRNLQRTWRQQGVLPMLHQLLHHWQLPKRALLQPEGERQLTNLLHLAEWLQAASQQQEGEQGLIRHLAEQLQNPDHEEILRLESDADLIRVITIHKSKGLEYPLVLLPFISNWRGIDKQDSALAYVETRSNAEPSSALSLAQRRLALGTKTPRTYAEELADDQRLSEDLRLLYVALTRARHALFLGVACLRKGQKRVSEQHLNALGYLLAGGDPLTPASFAEHLARWAQEPDIDLSPAPQIRHDRVERVRGEEDQGALLSPRSPYEHWWIASYSALKTGAMSSLKEDSCHLENRVEPESAREARLQEETLDAASSVLSSVLSTAMNSDEPPPALAQGIHAFARGPAAGTFLHHLLEWAAEVGFAQAFANADARQAWITQACRLRGWEAFAPLLDTWLQSFLAQSYDFKQDSTQALHLPNLSLWQAEMEFMLASHQVCTEQLDALCHTYLCPGEARPRLEKNQLNGMLKGFIDLVFEHQGQYYVADWKSNYLGPNASSYTPAAIRQSLLQKRYDVQYLLYLLALHRLLKQRLPNYHYSQHLGGALYFYLRGFQAPQQGVYFDKPPQACLEALDQLFRGEAA</sequence>
<evidence type="ECO:0000256" key="12">
    <source>
        <dbReference type="ARBA" id="ARBA00023235"/>
    </source>
</evidence>
<evidence type="ECO:0000313" key="20">
    <source>
        <dbReference type="Proteomes" id="UP000325302"/>
    </source>
</evidence>
<accession>A0A5A9W458</accession>
<comment type="domain">
    <text evidence="15">The N-terminal DNA-binding domain is a ssDNA-dependent ATPase and has ATP-dependent 3'-5' helicase function. This domain interacts with RecC.</text>
</comment>
<name>A0A5A9W458_9GAMM</name>
<evidence type="ECO:0000256" key="9">
    <source>
        <dbReference type="ARBA" id="ARBA00022842"/>
    </source>
</evidence>
<dbReference type="SUPFAM" id="SSF52540">
    <property type="entry name" value="P-loop containing nucleoside triphosphate hydrolases"/>
    <property type="match status" value="1"/>
</dbReference>
<dbReference type="Pfam" id="PF12705">
    <property type="entry name" value="PDDEXK_1"/>
    <property type="match status" value="1"/>
</dbReference>
<dbReference type="Pfam" id="PF13361">
    <property type="entry name" value="UvrD_C"/>
    <property type="match status" value="1"/>
</dbReference>
<protein>
    <recommendedName>
        <fullName evidence="15">RecBCD enzyme subunit RecB</fullName>
        <ecNumber evidence="15">3.1.11.5</ecNumber>
        <ecNumber evidence="15">5.6.2.4</ecNumber>
    </recommendedName>
    <alternativeName>
        <fullName evidence="15">DNA 3'-5' helicase subunit RecB</fullName>
    </alternativeName>
    <alternativeName>
        <fullName evidence="15">Exonuclease V subunit RecB</fullName>
        <shortName evidence="15">ExoV subunit RecB</shortName>
    </alternativeName>
    <alternativeName>
        <fullName evidence="15">Helicase/nuclease RecBCD subunit RecB</fullName>
    </alternativeName>
</protein>
<dbReference type="GO" id="GO:0003677">
    <property type="term" value="F:DNA binding"/>
    <property type="evidence" value="ECO:0007669"/>
    <property type="project" value="UniProtKB-UniRule"/>
</dbReference>
<proteinExistence type="inferred from homology"/>
<dbReference type="GO" id="GO:0043138">
    <property type="term" value="F:3'-5' DNA helicase activity"/>
    <property type="evidence" value="ECO:0007669"/>
    <property type="project" value="UniProtKB-UniRule"/>
</dbReference>
<keyword evidence="9 15" id="KW-0460">Magnesium</keyword>
<comment type="similarity">
    <text evidence="15">Belongs to the helicase family. UvrD subfamily.</text>
</comment>
<keyword evidence="3 15" id="KW-0547">Nucleotide-binding</keyword>
<evidence type="ECO:0000259" key="17">
    <source>
        <dbReference type="PROSITE" id="PS51198"/>
    </source>
</evidence>
<dbReference type="InterPro" id="IPR011604">
    <property type="entry name" value="PDDEXK-like_dom_sf"/>
</dbReference>
<comment type="miscellaneous">
    <text evidence="15">In the RecBCD complex, RecB has a slow 3'-5' helicase, an exonuclease activity and loads RecA onto ssDNA, RecD has a fast 5'-3' helicase activity, while RecC stimulates the ATPase and processivity of the RecB helicase and contributes to recognition of the Chi site.</text>
</comment>
<keyword evidence="12 15" id="KW-0413">Isomerase</keyword>
<evidence type="ECO:0000256" key="14">
    <source>
        <dbReference type="ARBA" id="ARBA00048988"/>
    </source>
</evidence>
<keyword evidence="4 15" id="KW-0227">DNA damage</keyword>
<dbReference type="Gene3D" id="3.90.320.10">
    <property type="match status" value="1"/>
</dbReference>
<dbReference type="PROSITE" id="PS51198">
    <property type="entry name" value="UVRD_HELICASE_ATP_BIND"/>
    <property type="match status" value="1"/>
</dbReference>
<dbReference type="GO" id="GO:0016887">
    <property type="term" value="F:ATP hydrolysis activity"/>
    <property type="evidence" value="ECO:0007669"/>
    <property type="project" value="RHEA"/>
</dbReference>
<keyword evidence="8 15" id="KW-0067">ATP-binding</keyword>
<evidence type="ECO:0000256" key="7">
    <source>
        <dbReference type="ARBA" id="ARBA00022839"/>
    </source>
</evidence>
<dbReference type="GO" id="GO:0000287">
    <property type="term" value="F:magnesium ion binding"/>
    <property type="evidence" value="ECO:0007669"/>
    <property type="project" value="UniProtKB-UniRule"/>
</dbReference>
<dbReference type="GO" id="GO:0005829">
    <property type="term" value="C:cytosol"/>
    <property type="evidence" value="ECO:0007669"/>
    <property type="project" value="TreeGrafter"/>
</dbReference>
<evidence type="ECO:0000256" key="13">
    <source>
        <dbReference type="ARBA" id="ARBA00034617"/>
    </source>
</evidence>
<evidence type="ECO:0000256" key="16">
    <source>
        <dbReference type="PROSITE-ProRule" id="PRU00560"/>
    </source>
</evidence>
<comment type="catalytic activity">
    <reaction evidence="13 15">
        <text>Couples ATP hydrolysis with the unwinding of duplex DNA by translocating in the 3'-5' direction.</text>
        <dbReference type="EC" id="5.6.2.4"/>
    </reaction>
</comment>
<feature type="active site" description="For nuclease activity" evidence="15">
    <location>
        <position position="1166"/>
    </location>
</feature>
<feature type="region of interest" description="DNA-binding and helicase activity, interacts with RecC" evidence="15">
    <location>
        <begin position="1"/>
        <end position="924"/>
    </location>
</feature>
<keyword evidence="20" id="KW-1185">Reference proteome</keyword>
<dbReference type="HAMAP" id="MF_01485">
    <property type="entry name" value="RecB"/>
    <property type="match status" value="1"/>
</dbReference>
<dbReference type="NCBIfam" id="TIGR00609">
    <property type="entry name" value="recB"/>
    <property type="match status" value="1"/>
</dbReference>
<keyword evidence="7 15" id="KW-0269">Exonuclease</keyword>
<dbReference type="InterPro" id="IPR014016">
    <property type="entry name" value="UvrD-like_ATP-bd"/>
</dbReference>
<comment type="catalytic activity">
    <reaction evidence="14 15">
        <text>ATP + H2O = ADP + phosphate + H(+)</text>
        <dbReference type="Rhea" id="RHEA:13065"/>
        <dbReference type="ChEBI" id="CHEBI:15377"/>
        <dbReference type="ChEBI" id="CHEBI:15378"/>
        <dbReference type="ChEBI" id="CHEBI:30616"/>
        <dbReference type="ChEBI" id="CHEBI:43474"/>
        <dbReference type="ChEBI" id="CHEBI:456216"/>
        <dbReference type="EC" id="5.6.2.4"/>
    </reaction>
</comment>
<feature type="region of interest" description="Nuclease activity, interacts with RecD and RecA" evidence="15">
    <location>
        <begin position="948"/>
        <end position="1261"/>
    </location>
</feature>
<dbReference type="InterPro" id="IPR038726">
    <property type="entry name" value="PDDEXK_AddAB-type"/>
</dbReference>
<evidence type="ECO:0000256" key="8">
    <source>
        <dbReference type="ARBA" id="ARBA00022840"/>
    </source>
</evidence>
<dbReference type="InterPro" id="IPR004586">
    <property type="entry name" value="RecB"/>
</dbReference>
<dbReference type="InterPro" id="IPR011335">
    <property type="entry name" value="Restrct_endonuc-II-like"/>
</dbReference>
<dbReference type="Gene3D" id="1.10.486.10">
    <property type="entry name" value="PCRA, domain 4"/>
    <property type="match status" value="1"/>
</dbReference>
<dbReference type="Pfam" id="PF00580">
    <property type="entry name" value="UvrD-helicase"/>
    <property type="match status" value="1"/>
</dbReference>
<comment type="caution">
    <text evidence="19">The sequence shown here is derived from an EMBL/GenBank/DDBJ whole genome shotgun (WGS) entry which is preliminary data.</text>
</comment>
<dbReference type="PANTHER" id="PTHR11070:SF23">
    <property type="entry name" value="RECBCD ENZYME SUBUNIT RECB"/>
    <property type="match status" value="1"/>
</dbReference>
<evidence type="ECO:0000313" key="19">
    <source>
        <dbReference type="EMBL" id="KAA0875293.1"/>
    </source>
</evidence>
<evidence type="ECO:0000256" key="5">
    <source>
        <dbReference type="ARBA" id="ARBA00022801"/>
    </source>
</evidence>
<dbReference type="InterPro" id="IPR027417">
    <property type="entry name" value="P-loop_NTPase"/>
</dbReference>
<dbReference type="OrthoDB" id="9810135at2"/>
<evidence type="ECO:0000256" key="2">
    <source>
        <dbReference type="ARBA" id="ARBA00022723"/>
    </source>
</evidence>
<dbReference type="Gene3D" id="1.10.3170.10">
    <property type="entry name" value="Recbcd, chain B, domain 2"/>
    <property type="match status" value="1"/>
</dbReference>
<dbReference type="EC" id="3.1.11.5" evidence="15"/>
<evidence type="ECO:0000259" key="18">
    <source>
        <dbReference type="PROSITE" id="PS51217"/>
    </source>
</evidence>
<evidence type="ECO:0000256" key="10">
    <source>
        <dbReference type="ARBA" id="ARBA00023125"/>
    </source>
</evidence>
<comment type="function">
    <text evidence="15">A helicase/nuclease that prepares dsDNA breaks (DSB) for recombinational DNA repair. Binds to DSBs and unwinds DNA via a highly rapid and processive ATP-dependent bidirectional helicase activity. Unwinds dsDNA until it encounters a Chi (crossover hotspot instigator) sequence from the 3' direction. Cuts ssDNA a few nucleotides 3' to the Chi site. The properties and activities of the enzyme are changed at Chi. The Chi-altered holoenzyme produces a long 3'-ssDNA overhang and facilitates RecA-binding to the ssDNA for homologous DNA recombination and repair. Holoenzyme degrades any linearized DNA that is unable to undergo homologous recombination. In the holoenzyme this subunit contributes ATPase, 3'-5' helicase, exonuclease activity and loads RecA onto ssDNA.</text>
</comment>
<dbReference type="PANTHER" id="PTHR11070">
    <property type="entry name" value="UVRD / RECB / PCRA DNA HELICASE FAMILY MEMBER"/>
    <property type="match status" value="1"/>
</dbReference>
<feature type="domain" description="UvrD-like helicase C-terminal" evidence="18">
    <location>
        <begin position="515"/>
        <end position="780"/>
    </location>
</feature>
<evidence type="ECO:0000256" key="6">
    <source>
        <dbReference type="ARBA" id="ARBA00022806"/>
    </source>
</evidence>
<keyword evidence="2 15" id="KW-0479">Metal-binding</keyword>
<dbReference type="AlphaFoldDB" id="A0A5A9W458"/>
<dbReference type="PROSITE" id="PS51217">
    <property type="entry name" value="UVRD_HELICASE_CTER"/>
    <property type="match status" value="1"/>
</dbReference>
<dbReference type="GO" id="GO:0009338">
    <property type="term" value="C:exodeoxyribonuclease V complex"/>
    <property type="evidence" value="ECO:0007669"/>
    <property type="project" value="TreeGrafter"/>
</dbReference>
<dbReference type="InterPro" id="IPR014017">
    <property type="entry name" value="DNA_helicase_UvrD-like_C"/>
</dbReference>
<feature type="binding site" evidence="16">
    <location>
        <begin position="21"/>
        <end position="28"/>
    </location>
    <ligand>
        <name>ATP</name>
        <dbReference type="ChEBI" id="CHEBI:30616"/>
    </ligand>
</feature>
<evidence type="ECO:0000256" key="3">
    <source>
        <dbReference type="ARBA" id="ARBA00022741"/>
    </source>
</evidence>
<dbReference type="SUPFAM" id="SSF52980">
    <property type="entry name" value="Restriction endonuclease-like"/>
    <property type="match status" value="1"/>
</dbReference>
<keyword evidence="11 15" id="KW-0234">DNA repair</keyword>
<feature type="binding site" evidence="15">
    <location>
        <position position="1153"/>
    </location>
    <ligand>
        <name>Mg(2+)</name>
        <dbReference type="ChEBI" id="CHEBI:18420"/>
    </ligand>
</feature>
<gene>
    <name evidence="15 19" type="primary">recB</name>
    <name evidence="19" type="ORF">E1H14_04660</name>
</gene>